<evidence type="ECO:0000313" key="1">
    <source>
        <dbReference type="EMBL" id="KAG7320797.1"/>
    </source>
</evidence>
<accession>A0A9D3SE34</accession>
<organism evidence="1 2">
    <name type="scientific">Hemibagrus wyckioides</name>
    <dbReference type="NCBI Taxonomy" id="337641"/>
    <lineage>
        <taxon>Eukaryota</taxon>
        <taxon>Metazoa</taxon>
        <taxon>Chordata</taxon>
        <taxon>Craniata</taxon>
        <taxon>Vertebrata</taxon>
        <taxon>Euteleostomi</taxon>
        <taxon>Actinopterygii</taxon>
        <taxon>Neopterygii</taxon>
        <taxon>Teleostei</taxon>
        <taxon>Ostariophysi</taxon>
        <taxon>Siluriformes</taxon>
        <taxon>Bagridae</taxon>
        <taxon>Hemibagrus</taxon>
    </lineage>
</organism>
<comment type="caution">
    <text evidence="1">The sequence shown here is derived from an EMBL/GenBank/DDBJ whole genome shotgun (WGS) entry which is preliminary data.</text>
</comment>
<protein>
    <submittedName>
        <fullName evidence="1">Uncharacterized protein</fullName>
    </submittedName>
</protein>
<name>A0A9D3SE34_9TELE</name>
<keyword evidence="2" id="KW-1185">Reference proteome</keyword>
<sequence>MGLSLLPSVFLSQPVEKCLPVALPRPAVAAFITSAPISHVSPCEVCIPRPPPPLQMLRSLGPVWASGELQTRLMCDETEWSEPLRGLGAQGVMPEALVSSQQPQIAHRHAAPLEDRERGYWLLFHIQIKKSARL</sequence>
<reference evidence="1 2" key="1">
    <citation type="submission" date="2021-06" db="EMBL/GenBank/DDBJ databases">
        <title>Chromosome-level genome assembly of the red-tail catfish (Hemibagrus wyckioides).</title>
        <authorList>
            <person name="Shao F."/>
        </authorList>
    </citation>
    <scope>NUCLEOTIDE SEQUENCE [LARGE SCALE GENOMIC DNA]</scope>
    <source>
        <strain evidence="1">EC202008001</strain>
        <tissue evidence="1">Blood</tissue>
    </source>
</reference>
<proteinExistence type="predicted"/>
<gene>
    <name evidence="1" type="ORF">KOW79_015212</name>
</gene>
<dbReference type="Proteomes" id="UP000824219">
    <property type="component" value="Linkage Group LG18"/>
</dbReference>
<dbReference type="EMBL" id="JAHKSW010000018">
    <property type="protein sequence ID" value="KAG7320797.1"/>
    <property type="molecule type" value="Genomic_DNA"/>
</dbReference>
<evidence type="ECO:0000313" key="2">
    <source>
        <dbReference type="Proteomes" id="UP000824219"/>
    </source>
</evidence>
<dbReference type="AlphaFoldDB" id="A0A9D3SE34"/>